<gene>
    <name evidence="2" type="ORF">NKR23_g8833</name>
</gene>
<dbReference type="EMBL" id="JANBVO010000032">
    <property type="protein sequence ID" value="KAJ9137881.1"/>
    <property type="molecule type" value="Genomic_DNA"/>
</dbReference>
<dbReference type="GO" id="GO:0006355">
    <property type="term" value="P:regulation of DNA-templated transcription"/>
    <property type="evidence" value="ECO:0007669"/>
    <property type="project" value="InterPro"/>
</dbReference>
<name>A0AA38VF96_9PEZI</name>
<dbReference type="PANTHER" id="PTHR13464:SF0">
    <property type="entry name" value="SAP30-BINDING PROTEIN"/>
    <property type="match status" value="1"/>
</dbReference>
<accession>A0AA38VF96</accession>
<feature type="compositionally biased region" description="Low complexity" evidence="1">
    <location>
        <begin position="267"/>
        <end position="277"/>
    </location>
</feature>
<dbReference type="GO" id="GO:0005634">
    <property type="term" value="C:nucleus"/>
    <property type="evidence" value="ECO:0007669"/>
    <property type="project" value="TreeGrafter"/>
</dbReference>
<keyword evidence="3" id="KW-1185">Reference proteome</keyword>
<sequence length="286" mass="29236">MAGLVSYASSDEDDDEVQVQPEPQKSQKVDNTSIPASIGGPAELNNSISTSKEVVANEASPLPPDSAPTMGPSLPPAGGVGAALAYPTDTSTPPAAADGPSNQGPPLSPYSASRALLRELTLPAVPDFDIPPSPPGSPGPSTAALNAKVKTLLDLKRTKGTHFNARIAQSAALRNPALMDKLLAFVGVETGWGGEDGDGVSGQRAGTVQYATTLSAKLWDPEGFPAWAFKGALRKTQEKVQKERARAPGEPVEFVQAGGAGGGGGVSSRTGTPGTVTGKRKTRFDT</sequence>
<comment type="caution">
    <text evidence="2">The sequence shown here is derived from an EMBL/GenBank/DDBJ whole genome shotgun (WGS) entry which is preliminary data.</text>
</comment>
<dbReference type="PANTHER" id="PTHR13464">
    <property type="entry name" value="TRANSCRIPTIONAL REGULATOR PROTEIN HCNGP"/>
    <property type="match status" value="1"/>
</dbReference>
<dbReference type="Pfam" id="PF07818">
    <property type="entry name" value="HCNGP"/>
    <property type="match status" value="1"/>
</dbReference>
<evidence type="ECO:0000256" key="1">
    <source>
        <dbReference type="SAM" id="MobiDB-lite"/>
    </source>
</evidence>
<dbReference type="InterPro" id="IPR012479">
    <property type="entry name" value="SAP30BP"/>
</dbReference>
<feature type="region of interest" description="Disordered" evidence="1">
    <location>
        <begin position="1"/>
        <end position="110"/>
    </location>
</feature>
<evidence type="ECO:0000313" key="2">
    <source>
        <dbReference type="EMBL" id="KAJ9137881.1"/>
    </source>
</evidence>
<evidence type="ECO:0000313" key="3">
    <source>
        <dbReference type="Proteomes" id="UP001174694"/>
    </source>
</evidence>
<feature type="region of interest" description="Disordered" evidence="1">
    <location>
        <begin position="241"/>
        <end position="286"/>
    </location>
</feature>
<reference evidence="2" key="1">
    <citation type="submission" date="2022-07" db="EMBL/GenBank/DDBJ databases">
        <title>Fungi with potential for degradation of polypropylene.</title>
        <authorList>
            <person name="Gostincar C."/>
        </authorList>
    </citation>
    <scope>NUCLEOTIDE SEQUENCE</scope>
    <source>
        <strain evidence="2">EXF-13308</strain>
    </source>
</reference>
<evidence type="ECO:0008006" key="4">
    <source>
        <dbReference type="Google" id="ProtNLM"/>
    </source>
</evidence>
<protein>
    <recommendedName>
        <fullName evidence="4">HCNGP-like protein</fullName>
    </recommendedName>
</protein>
<proteinExistence type="predicted"/>
<dbReference type="Proteomes" id="UP001174694">
    <property type="component" value="Unassembled WGS sequence"/>
</dbReference>
<organism evidence="2 3">
    <name type="scientific">Pleurostoma richardsiae</name>
    <dbReference type="NCBI Taxonomy" id="41990"/>
    <lineage>
        <taxon>Eukaryota</taxon>
        <taxon>Fungi</taxon>
        <taxon>Dikarya</taxon>
        <taxon>Ascomycota</taxon>
        <taxon>Pezizomycotina</taxon>
        <taxon>Sordariomycetes</taxon>
        <taxon>Sordariomycetidae</taxon>
        <taxon>Calosphaeriales</taxon>
        <taxon>Pleurostomataceae</taxon>
        <taxon>Pleurostoma</taxon>
    </lineage>
</organism>
<dbReference type="AlphaFoldDB" id="A0AA38VF96"/>